<dbReference type="EMBL" id="CAJNNW010024858">
    <property type="protein sequence ID" value="CAE8674608.1"/>
    <property type="molecule type" value="Genomic_DNA"/>
</dbReference>
<feature type="region of interest" description="Disordered" evidence="1">
    <location>
        <begin position="167"/>
        <end position="190"/>
    </location>
</feature>
<name>A0A813GKI3_POLGL</name>
<feature type="region of interest" description="Disordered" evidence="1">
    <location>
        <begin position="43"/>
        <end position="72"/>
    </location>
</feature>
<dbReference type="Proteomes" id="UP000626109">
    <property type="component" value="Unassembled WGS sequence"/>
</dbReference>
<evidence type="ECO:0000256" key="1">
    <source>
        <dbReference type="SAM" id="MobiDB-lite"/>
    </source>
</evidence>
<dbReference type="Proteomes" id="UP000654075">
    <property type="component" value="Unassembled WGS sequence"/>
</dbReference>
<feature type="compositionally biased region" description="Low complexity" evidence="1">
    <location>
        <begin position="48"/>
        <end position="67"/>
    </location>
</feature>
<evidence type="ECO:0000313" key="2">
    <source>
        <dbReference type="EMBL" id="CAE8625615.1"/>
    </source>
</evidence>
<comment type="caution">
    <text evidence="2">The sequence shown here is derived from an EMBL/GenBank/DDBJ whole genome shotgun (WGS) entry which is preliminary data.</text>
</comment>
<feature type="non-terminal residue" evidence="2">
    <location>
        <position position="190"/>
    </location>
</feature>
<keyword evidence="4" id="KW-1185">Reference proteome</keyword>
<proteinExistence type="predicted"/>
<dbReference type="AlphaFoldDB" id="A0A813GKI3"/>
<dbReference type="EMBL" id="CAJNNV010028737">
    <property type="protein sequence ID" value="CAE8625615.1"/>
    <property type="molecule type" value="Genomic_DNA"/>
</dbReference>
<organism evidence="2 4">
    <name type="scientific">Polarella glacialis</name>
    <name type="common">Dinoflagellate</name>
    <dbReference type="NCBI Taxonomy" id="89957"/>
    <lineage>
        <taxon>Eukaryota</taxon>
        <taxon>Sar</taxon>
        <taxon>Alveolata</taxon>
        <taxon>Dinophyceae</taxon>
        <taxon>Suessiales</taxon>
        <taxon>Suessiaceae</taxon>
        <taxon>Polarella</taxon>
    </lineage>
</organism>
<reference evidence="2" key="1">
    <citation type="submission" date="2021-02" db="EMBL/GenBank/DDBJ databases">
        <authorList>
            <person name="Dougan E. K."/>
            <person name="Rhodes N."/>
            <person name="Thang M."/>
            <person name="Chan C."/>
        </authorList>
    </citation>
    <scope>NUCLEOTIDE SEQUENCE</scope>
</reference>
<evidence type="ECO:0000313" key="4">
    <source>
        <dbReference type="Proteomes" id="UP000654075"/>
    </source>
</evidence>
<protein>
    <submittedName>
        <fullName evidence="2">Uncharacterized protein</fullName>
    </submittedName>
</protein>
<accession>A0A813GKI3</accession>
<gene>
    <name evidence="2" type="ORF">PGLA1383_LOCUS42605</name>
    <name evidence="3" type="ORF">PGLA2088_LOCUS19015</name>
</gene>
<evidence type="ECO:0000313" key="3">
    <source>
        <dbReference type="EMBL" id="CAE8674608.1"/>
    </source>
</evidence>
<sequence>MPAERLSDSHCGPELSTHLKDGLCPYTRHAEWEPSSAVAISARDWRSTQRAGGSSSSTSGIETSSLRRGQRLCREPSLPVTLSVDSGSRLVSIQRWRDDLRDWRKLAPREVVRHLEELAGPGAPSTPRLYSTHLRRTPEEVQQKLRTTEGLMGAIAVGTLQASREGKYWSPSFGEPESTEVRVTKQPSST</sequence>